<dbReference type="AlphaFoldDB" id="E9SHR0"/>
<evidence type="ECO:0000313" key="2">
    <source>
        <dbReference type="Proteomes" id="UP000004259"/>
    </source>
</evidence>
<dbReference type="RefSeq" id="WP_002853465.1">
    <property type="nucleotide sequence ID" value="NZ_ADKM02000134.1"/>
</dbReference>
<comment type="caution">
    <text evidence="1">The sequence shown here is derived from an EMBL/GenBank/DDBJ whole genome shotgun (WGS) entry which is preliminary data.</text>
</comment>
<dbReference type="OrthoDB" id="1733421at2"/>
<reference evidence="1 2" key="1">
    <citation type="submission" date="2011-02" db="EMBL/GenBank/DDBJ databases">
        <authorList>
            <person name="Nelson K.E."/>
            <person name="Sutton G."/>
            <person name="Torralba M."/>
            <person name="Durkin S."/>
            <person name="Harkins D."/>
            <person name="Montgomery R."/>
            <person name="Ziemer C."/>
            <person name="Klaassens E."/>
            <person name="Ocuiv P."/>
            <person name="Morrison M."/>
        </authorList>
    </citation>
    <scope>NUCLEOTIDE SEQUENCE [LARGE SCALE GENOMIC DNA]</scope>
    <source>
        <strain evidence="1 2">8</strain>
    </source>
</reference>
<dbReference type="eggNOG" id="ENOG502Z8YU">
    <property type="taxonomic scope" value="Bacteria"/>
</dbReference>
<organism evidence="1 2">
    <name type="scientific">Ruminococcus albus 8</name>
    <dbReference type="NCBI Taxonomy" id="246199"/>
    <lineage>
        <taxon>Bacteria</taxon>
        <taxon>Bacillati</taxon>
        <taxon>Bacillota</taxon>
        <taxon>Clostridia</taxon>
        <taxon>Eubacteriales</taxon>
        <taxon>Oscillospiraceae</taxon>
        <taxon>Ruminococcus</taxon>
    </lineage>
</organism>
<keyword evidence="2" id="KW-1185">Reference proteome</keyword>
<dbReference type="EMBL" id="ADKM02000134">
    <property type="protein sequence ID" value="EGC01260.1"/>
    <property type="molecule type" value="Genomic_DNA"/>
</dbReference>
<dbReference type="STRING" id="246199.CUS_7010"/>
<proteinExistence type="predicted"/>
<protein>
    <submittedName>
        <fullName evidence="1">Uncharacterized protein</fullName>
    </submittedName>
</protein>
<evidence type="ECO:0000313" key="1">
    <source>
        <dbReference type="EMBL" id="EGC01260.1"/>
    </source>
</evidence>
<accession>E9SHR0</accession>
<sequence length="255" mass="27783">MSENVFRPNSSFKEAVCIDAMRIFDSCSAQDCLEDLTFVFSTEDQAIIDDAAYIKTQSIDVTDVNFGISPVAFNQGFYSVDVTYNFRAQIEVYNGDNTPPVVVYGTAPFTKKVILYGSDGGTQRFVSDSGLITTQESPTTGCACCRSLCTLPTASVSLVEPMCLDTKLNNADPETGERTVFITIGLFAIISLSRPVPLMVPVYDYCVPGKECTSSSGTPCEMFEQIDFPTNEFFPRGLETGGCMNGCNNGEQRES</sequence>
<name>E9SHR0_RUMAL</name>
<gene>
    <name evidence="1" type="ORF">CUS_7010</name>
</gene>
<dbReference type="Proteomes" id="UP000004259">
    <property type="component" value="Unassembled WGS sequence"/>
</dbReference>